<keyword evidence="1" id="KW-0645">Protease</keyword>
<keyword evidence="1" id="KW-0378">Hydrolase</keyword>
<dbReference type="NCBIfam" id="TIGR00072">
    <property type="entry name" value="hydrog_prot"/>
    <property type="match status" value="1"/>
</dbReference>
<dbReference type="AlphaFoldDB" id="A0A6N8DMI6"/>
<sequence>MHLVIFGWGNESRGDDAFGPLLLRRLEQAAWPDTTLIEDFQLQLEHALDLRGADLALFLDAGRDTPAPFLFKEIFPSAGMTHTSHALPPQSVLDVFRQVDKAEPPPSFLLCVRGESFGLGEGLSPQGADRLRQAGAFLEKLGAVRTPESWRSLAS</sequence>
<evidence type="ECO:0000313" key="1">
    <source>
        <dbReference type="EMBL" id="MTV31086.1"/>
    </source>
</evidence>
<dbReference type="GO" id="GO:0016485">
    <property type="term" value="P:protein processing"/>
    <property type="evidence" value="ECO:0007669"/>
    <property type="project" value="TreeGrafter"/>
</dbReference>
<dbReference type="Gene3D" id="3.40.50.1450">
    <property type="entry name" value="HybD-like"/>
    <property type="match status" value="1"/>
</dbReference>
<dbReference type="PANTHER" id="PTHR30302">
    <property type="entry name" value="HYDROGENASE 1 MATURATION PROTEASE"/>
    <property type="match status" value="1"/>
</dbReference>
<evidence type="ECO:0000313" key="2">
    <source>
        <dbReference type="Proteomes" id="UP000439113"/>
    </source>
</evidence>
<dbReference type="GO" id="GO:0004175">
    <property type="term" value="F:endopeptidase activity"/>
    <property type="evidence" value="ECO:0007669"/>
    <property type="project" value="TreeGrafter"/>
</dbReference>
<proteinExistence type="predicted"/>
<protein>
    <submittedName>
        <fullName evidence="1">Hydrogenase maturation protease</fullName>
    </submittedName>
</protein>
<accession>A0A6N8DMI6</accession>
<dbReference type="RefSeq" id="WP_155445781.1">
    <property type="nucleotide sequence ID" value="NZ_JAOQNR010000006.1"/>
</dbReference>
<gene>
    <name evidence="1" type="ORF">GJ654_08775</name>
</gene>
<dbReference type="InterPro" id="IPR000671">
    <property type="entry name" value="Peptidase_A31"/>
</dbReference>
<dbReference type="Proteomes" id="UP000439113">
    <property type="component" value="Unassembled WGS sequence"/>
</dbReference>
<comment type="caution">
    <text evidence="1">The sequence shown here is derived from an EMBL/GenBank/DDBJ whole genome shotgun (WGS) entry which is preliminary data.</text>
</comment>
<name>A0A6N8DMI6_RHOAC</name>
<dbReference type="OrthoDB" id="9792731at2"/>
<dbReference type="EMBL" id="WNKS01000006">
    <property type="protein sequence ID" value="MTV31086.1"/>
    <property type="molecule type" value="Genomic_DNA"/>
</dbReference>
<dbReference type="GO" id="GO:0008047">
    <property type="term" value="F:enzyme activator activity"/>
    <property type="evidence" value="ECO:0007669"/>
    <property type="project" value="InterPro"/>
</dbReference>
<organism evidence="1 2">
    <name type="scientific">Rhodoblastus acidophilus</name>
    <name type="common">Rhodopseudomonas acidophila</name>
    <dbReference type="NCBI Taxonomy" id="1074"/>
    <lineage>
        <taxon>Bacteria</taxon>
        <taxon>Pseudomonadati</taxon>
        <taxon>Pseudomonadota</taxon>
        <taxon>Alphaproteobacteria</taxon>
        <taxon>Hyphomicrobiales</taxon>
        <taxon>Rhodoblastaceae</taxon>
        <taxon>Rhodoblastus</taxon>
    </lineage>
</organism>
<dbReference type="SUPFAM" id="SSF53163">
    <property type="entry name" value="HybD-like"/>
    <property type="match status" value="1"/>
</dbReference>
<dbReference type="CDD" id="cd06066">
    <property type="entry name" value="H2MP_NAD-link-bidir"/>
    <property type="match status" value="1"/>
</dbReference>
<reference evidence="1 2" key="1">
    <citation type="submission" date="2019-11" db="EMBL/GenBank/DDBJ databases">
        <title>Whole-genome sequence of a Rhodoblastus acidophilus DSM 142.</title>
        <authorList>
            <person name="Kyndt J.A."/>
            <person name="Meyer T.E."/>
        </authorList>
    </citation>
    <scope>NUCLEOTIDE SEQUENCE [LARGE SCALE GENOMIC DNA]</scope>
    <source>
        <strain evidence="1 2">DSM 142</strain>
    </source>
</reference>
<dbReference type="InterPro" id="IPR023430">
    <property type="entry name" value="Pept_HybD-like_dom_sf"/>
</dbReference>
<dbReference type="PANTHER" id="PTHR30302:SF5">
    <property type="entry name" value="SLR1876 PROTEIN"/>
    <property type="match status" value="1"/>
</dbReference>